<dbReference type="SUPFAM" id="SSF48264">
    <property type="entry name" value="Cytochrome P450"/>
    <property type="match status" value="1"/>
</dbReference>
<evidence type="ECO:0000256" key="1">
    <source>
        <dbReference type="SAM" id="Phobius"/>
    </source>
</evidence>
<dbReference type="InterPro" id="IPR036396">
    <property type="entry name" value="Cyt_P450_sf"/>
</dbReference>
<dbReference type="CDD" id="cd11061">
    <property type="entry name" value="CYP67-like"/>
    <property type="match status" value="1"/>
</dbReference>
<dbReference type="PRINTS" id="PR00463">
    <property type="entry name" value="EP450I"/>
</dbReference>
<dbReference type="PANTHER" id="PTHR24305">
    <property type="entry name" value="CYTOCHROME P450"/>
    <property type="match status" value="1"/>
</dbReference>
<name>A0ABR1YI04_9PEZI</name>
<dbReference type="InterPro" id="IPR050121">
    <property type="entry name" value="Cytochrome_P450_monoxygenase"/>
</dbReference>
<keyword evidence="3" id="KW-1185">Reference proteome</keyword>
<keyword evidence="1" id="KW-1133">Transmembrane helix</keyword>
<proteinExistence type="predicted"/>
<accession>A0ABR1YI04</accession>
<reference evidence="2 3" key="1">
    <citation type="submission" date="2024-04" db="EMBL/GenBank/DDBJ databases">
        <title>Phyllosticta paracitricarpa is synonymous to the EU quarantine fungus P. citricarpa based on phylogenomic analyses.</title>
        <authorList>
            <consortium name="Lawrence Berkeley National Laboratory"/>
            <person name="Van Ingen-Buijs V.A."/>
            <person name="Van Westerhoven A.C."/>
            <person name="Haridas S."/>
            <person name="Skiadas P."/>
            <person name="Martin F."/>
            <person name="Groenewald J.Z."/>
            <person name="Crous P.W."/>
            <person name="Seidl M.F."/>
        </authorList>
    </citation>
    <scope>NUCLEOTIDE SEQUENCE [LARGE SCALE GENOMIC DNA]</scope>
    <source>
        <strain evidence="2 3">CBS 123374</strain>
    </source>
</reference>
<dbReference type="InterPro" id="IPR002401">
    <property type="entry name" value="Cyt_P450_E_grp-I"/>
</dbReference>
<organism evidence="2 3">
    <name type="scientific">Phyllosticta capitalensis</name>
    <dbReference type="NCBI Taxonomy" id="121624"/>
    <lineage>
        <taxon>Eukaryota</taxon>
        <taxon>Fungi</taxon>
        <taxon>Dikarya</taxon>
        <taxon>Ascomycota</taxon>
        <taxon>Pezizomycotina</taxon>
        <taxon>Dothideomycetes</taxon>
        <taxon>Dothideomycetes incertae sedis</taxon>
        <taxon>Botryosphaeriales</taxon>
        <taxon>Phyllostictaceae</taxon>
        <taxon>Phyllosticta</taxon>
    </lineage>
</organism>
<evidence type="ECO:0000313" key="3">
    <source>
        <dbReference type="Proteomes" id="UP001492380"/>
    </source>
</evidence>
<dbReference type="PANTHER" id="PTHR24305:SF78">
    <property type="entry name" value="P450, PUTATIVE (EUROFUNG)-RELATED"/>
    <property type="match status" value="1"/>
</dbReference>
<dbReference type="Pfam" id="PF00067">
    <property type="entry name" value="p450"/>
    <property type="match status" value="1"/>
</dbReference>
<dbReference type="PRINTS" id="PR00385">
    <property type="entry name" value="P450"/>
</dbReference>
<gene>
    <name evidence="2" type="ORF">HDK90DRAFT_417064</name>
</gene>
<feature type="transmembrane region" description="Helical" evidence="1">
    <location>
        <begin position="30"/>
        <end position="48"/>
    </location>
</feature>
<dbReference type="InterPro" id="IPR001128">
    <property type="entry name" value="Cyt_P450"/>
</dbReference>
<dbReference type="Gene3D" id="1.10.630.10">
    <property type="entry name" value="Cytochrome P450"/>
    <property type="match status" value="1"/>
</dbReference>
<feature type="transmembrane region" description="Helical" evidence="1">
    <location>
        <begin position="60"/>
        <end position="77"/>
    </location>
</feature>
<dbReference type="EMBL" id="JBBWRZ010000008">
    <property type="protein sequence ID" value="KAK8230331.1"/>
    <property type="molecule type" value="Genomic_DNA"/>
</dbReference>
<dbReference type="Proteomes" id="UP001492380">
    <property type="component" value="Unassembled WGS sequence"/>
</dbReference>
<protein>
    <submittedName>
        <fullName evidence="2">Cytochrome P450</fullName>
    </submittedName>
</protein>
<comment type="caution">
    <text evidence="2">The sequence shown here is derived from an EMBL/GenBank/DDBJ whole genome shotgun (WGS) entry which is preliminary data.</text>
</comment>
<keyword evidence="1" id="KW-0812">Transmembrane</keyword>
<evidence type="ECO:0000313" key="2">
    <source>
        <dbReference type="EMBL" id="KAK8230331.1"/>
    </source>
</evidence>
<keyword evidence="1" id="KW-0472">Membrane</keyword>
<sequence length="555" mass="62626">MFTPWSGAILGCFFHISTQSIELDHSGWTLLALYNGLIVVTAVLLSQFGNFGVFKAASNAIIFCWAILIGLLCSIIIKRLVLSPLRKYPGPFLAKVTKFYTCSLQIKSGNQLFKEIRKMHQEYGDIVRTGPRELSILKPSALSAIYGARSKCTKSTFYSQSKVWAEQDHNVFGLRTHKEHSWRRRKMDHGLNSKALSSYEPRIRSKVDLLLNQLSARQGQDVDITSWLGFFSFDAMGDVAYGRDFKMLEKGHGTIESADGKEAKVEHMHAALKFVGILSSVPWLIRMFAQTEIAGDYSVFMEWCKEKMREKQASWHKDQVPTDIASHLIGARETSVPAQRQTQTSLEEDASLLIVAGSDTTSGALTNVLYYLTRYPHVYKKLQSLVDEAFPNGDADWSYEEARKITYIDHVCHESMRLKTPAPQGLVREVPAGGLQIDDVHIPAGTIVSVPTWSLYHDPRVWDEPDAYKPERWEGIDVNSENVPFMPFLRGAYSCPGKNLAYMEMRSVLSRLALRFDLAFAPGETGVEFDEGPMDTFTLMLPSLRLVLTERERKS</sequence>